<protein>
    <recommendedName>
        <fullName evidence="4">Anaphase-promoting complex subunit 13</fullName>
    </recommendedName>
    <alternativeName>
        <fullName evidence="10">Cyclosome subunit 13</fullName>
    </alternativeName>
</protein>
<comment type="subcellular location">
    <subcellularLocation>
        <location evidence="1">Nucleus</location>
    </subcellularLocation>
</comment>
<accession>A0AAN8GH80</accession>
<dbReference type="GO" id="GO:0070979">
    <property type="term" value="P:protein K11-linked ubiquitination"/>
    <property type="evidence" value="ECO:0007669"/>
    <property type="project" value="TreeGrafter"/>
</dbReference>
<gene>
    <name evidence="12" type="ORF">SNE40_021032</name>
</gene>
<evidence type="ECO:0000313" key="12">
    <source>
        <dbReference type="EMBL" id="KAK6168519.1"/>
    </source>
</evidence>
<evidence type="ECO:0000256" key="2">
    <source>
        <dbReference type="ARBA" id="ARBA00004906"/>
    </source>
</evidence>
<dbReference type="InterPro" id="IPR008401">
    <property type="entry name" value="Apc13"/>
</dbReference>
<reference evidence="12 13" key="1">
    <citation type="submission" date="2024-01" db="EMBL/GenBank/DDBJ databases">
        <title>The genome of the rayed Mediterranean limpet Patella caerulea (Linnaeus, 1758).</title>
        <authorList>
            <person name="Anh-Thu Weber A."/>
            <person name="Halstead-Nussloch G."/>
        </authorList>
    </citation>
    <scope>NUCLEOTIDE SEQUENCE [LARGE SCALE GENOMIC DNA]</scope>
    <source>
        <strain evidence="12">AATW-2023a</strain>
        <tissue evidence="12">Whole specimen</tissue>
    </source>
</reference>
<evidence type="ECO:0000256" key="10">
    <source>
        <dbReference type="ARBA" id="ARBA00031338"/>
    </source>
</evidence>
<evidence type="ECO:0000313" key="13">
    <source>
        <dbReference type="Proteomes" id="UP001347796"/>
    </source>
</evidence>
<keyword evidence="13" id="KW-1185">Reference proteome</keyword>
<evidence type="ECO:0000256" key="6">
    <source>
        <dbReference type="ARBA" id="ARBA00022776"/>
    </source>
</evidence>
<evidence type="ECO:0000256" key="5">
    <source>
        <dbReference type="ARBA" id="ARBA00022618"/>
    </source>
</evidence>
<keyword evidence="9" id="KW-0131">Cell cycle</keyword>
<dbReference type="EMBL" id="JAZGQO010000016">
    <property type="protein sequence ID" value="KAK6168519.1"/>
    <property type="molecule type" value="Genomic_DNA"/>
</dbReference>
<keyword evidence="7" id="KW-0833">Ubl conjugation pathway</keyword>
<evidence type="ECO:0000256" key="9">
    <source>
        <dbReference type="ARBA" id="ARBA00023306"/>
    </source>
</evidence>
<dbReference type="GO" id="GO:0005680">
    <property type="term" value="C:anaphase-promoting complex"/>
    <property type="evidence" value="ECO:0007669"/>
    <property type="project" value="InterPro"/>
</dbReference>
<evidence type="ECO:0000256" key="1">
    <source>
        <dbReference type="ARBA" id="ARBA00004123"/>
    </source>
</evidence>
<keyword evidence="6" id="KW-0498">Mitosis</keyword>
<evidence type="ECO:0000256" key="4">
    <source>
        <dbReference type="ARBA" id="ARBA00013935"/>
    </source>
</evidence>
<evidence type="ECO:0000256" key="7">
    <source>
        <dbReference type="ARBA" id="ARBA00022786"/>
    </source>
</evidence>
<dbReference type="Proteomes" id="UP001347796">
    <property type="component" value="Unassembled WGS sequence"/>
</dbReference>
<keyword evidence="5" id="KW-0132">Cell division</keyword>
<evidence type="ECO:0000256" key="3">
    <source>
        <dbReference type="ARBA" id="ARBA00006940"/>
    </source>
</evidence>
<keyword evidence="8" id="KW-0539">Nucleus</keyword>
<sequence>MDSELQRDGRLMDVIDEEWRKDTLPVEDILVPVMELPEAEPDNGPSLETRLEQEQKWTDLGLSAFRNIPTTPTANA</sequence>
<comment type="similarity">
    <text evidence="3">Belongs to the APC13 family.</text>
</comment>
<evidence type="ECO:0000256" key="8">
    <source>
        <dbReference type="ARBA" id="ARBA00023242"/>
    </source>
</evidence>
<comment type="pathway">
    <text evidence="2">Protein modification; protein ubiquitination.</text>
</comment>
<evidence type="ECO:0000256" key="11">
    <source>
        <dbReference type="ARBA" id="ARBA00045696"/>
    </source>
</evidence>
<dbReference type="Pfam" id="PF05839">
    <property type="entry name" value="Apc13p"/>
    <property type="match status" value="1"/>
</dbReference>
<proteinExistence type="inferred from homology"/>
<comment type="function">
    <text evidence="11">Component of the anaphase promoting complex/cyclosome (APC/C), a cell cycle-regulated E3 ubiquitin ligase that controls progression through mitosis and the G1 phase of the cell cycle. The APC/C complex acts by mediating ubiquitination and subsequent degradation of target proteins: it mainly mediates the formation of 'Lys-11'-linked polyubiquitin chains and, to a lower extent, the formation of 'Lys-48'- and 'Lys-63'-linked polyubiquitin chains. The APC/C complex catalyzes assembly of branched 'Lys-11'-/'Lys-48'-linked branched ubiquitin chains on target proteins.</text>
</comment>
<dbReference type="AlphaFoldDB" id="A0AAN8GH80"/>
<comment type="caution">
    <text evidence="12">The sequence shown here is derived from an EMBL/GenBank/DDBJ whole genome shotgun (WGS) entry which is preliminary data.</text>
</comment>
<dbReference type="PANTHER" id="PTHR28672">
    <property type="entry name" value="ANAPHASE-PROMOTING COMPLEX SUBUNIT 13"/>
    <property type="match status" value="1"/>
</dbReference>
<dbReference type="PANTHER" id="PTHR28672:SF1">
    <property type="entry name" value="ANAPHASE-PROMOTING COMPLEX SUBUNIT 13"/>
    <property type="match status" value="1"/>
</dbReference>
<name>A0AAN8GH80_PATCE</name>
<dbReference type="GO" id="GO:0051301">
    <property type="term" value="P:cell division"/>
    <property type="evidence" value="ECO:0007669"/>
    <property type="project" value="UniProtKB-KW"/>
</dbReference>
<organism evidence="12 13">
    <name type="scientific">Patella caerulea</name>
    <name type="common">Rayed Mediterranean limpet</name>
    <dbReference type="NCBI Taxonomy" id="87958"/>
    <lineage>
        <taxon>Eukaryota</taxon>
        <taxon>Metazoa</taxon>
        <taxon>Spiralia</taxon>
        <taxon>Lophotrochozoa</taxon>
        <taxon>Mollusca</taxon>
        <taxon>Gastropoda</taxon>
        <taxon>Patellogastropoda</taxon>
        <taxon>Patelloidea</taxon>
        <taxon>Patellidae</taxon>
        <taxon>Patella</taxon>
    </lineage>
</organism>